<evidence type="ECO:0000256" key="1">
    <source>
        <dbReference type="SAM" id="SignalP"/>
    </source>
</evidence>
<dbReference type="eggNOG" id="ENOG502THHT">
    <property type="taxonomic scope" value="Eukaryota"/>
</dbReference>
<dbReference type="HOGENOM" id="CLU_140565_0_0_1"/>
<organism evidence="2 3">
    <name type="scientific">Caenorhabditis briggsae</name>
    <dbReference type="NCBI Taxonomy" id="6238"/>
    <lineage>
        <taxon>Eukaryota</taxon>
        <taxon>Metazoa</taxon>
        <taxon>Ecdysozoa</taxon>
        <taxon>Nematoda</taxon>
        <taxon>Chromadorea</taxon>
        <taxon>Rhabditida</taxon>
        <taxon>Rhabditina</taxon>
        <taxon>Rhabditomorpha</taxon>
        <taxon>Rhabditoidea</taxon>
        <taxon>Rhabditidae</taxon>
        <taxon>Peloderinae</taxon>
        <taxon>Caenorhabditis</taxon>
    </lineage>
</organism>
<evidence type="ECO:0000313" key="3">
    <source>
        <dbReference type="Proteomes" id="UP000008549"/>
    </source>
</evidence>
<reference evidence="2 3" key="2">
    <citation type="journal article" date="2011" name="PLoS Genet.">
        <title>Caenorhabditis briggsae recombinant inbred line genotypes reveal inter-strain incompatibility and the evolution of recombination.</title>
        <authorList>
            <person name="Ross J.A."/>
            <person name="Koboldt D.C."/>
            <person name="Staisch J.E."/>
            <person name="Chamberlin H.M."/>
            <person name="Gupta B.P."/>
            <person name="Miller R.D."/>
            <person name="Baird S.E."/>
            <person name="Haag E.S."/>
        </authorList>
    </citation>
    <scope>NUCLEOTIDE SEQUENCE [LARGE SCALE GENOMIC DNA]</scope>
    <source>
        <strain evidence="2 3">AF16</strain>
    </source>
</reference>
<dbReference type="InParanoid" id="A8WQM6"/>
<evidence type="ECO:0000313" key="4">
    <source>
        <dbReference type="WormBase" id="CBG01464"/>
    </source>
</evidence>
<accession>A8WQM6</accession>
<dbReference type="STRING" id="6238.A8WQM6"/>
<reference evidence="2 3" key="1">
    <citation type="journal article" date="2003" name="PLoS Biol.">
        <title>The genome sequence of Caenorhabditis briggsae: a platform for comparative genomics.</title>
        <authorList>
            <person name="Stein L.D."/>
            <person name="Bao Z."/>
            <person name="Blasiar D."/>
            <person name="Blumenthal T."/>
            <person name="Brent M.R."/>
            <person name="Chen N."/>
            <person name="Chinwalla A."/>
            <person name="Clarke L."/>
            <person name="Clee C."/>
            <person name="Coghlan A."/>
            <person name="Coulson A."/>
            <person name="D'Eustachio P."/>
            <person name="Fitch D.H."/>
            <person name="Fulton L.A."/>
            <person name="Fulton R.E."/>
            <person name="Griffiths-Jones S."/>
            <person name="Harris T.W."/>
            <person name="Hillier L.W."/>
            <person name="Kamath R."/>
            <person name="Kuwabara P.E."/>
            <person name="Mardis E.R."/>
            <person name="Marra M.A."/>
            <person name="Miner T.L."/>
            <person name="Minx P."/>
            <person name="Mullikin J.C."/>
            <person name="Plumb R.W."/>
            <person name="Rogers J."/>
            <person name="Schein J.E."/>
            <person name="Sohrmann M."/>
            <person name="Spieth J."/>
            <person name="Stajich J.E."/>
            <person name="Wei C."/>
            <person name="Willey D."/>
            <person name="Wilson R.K."/>
            <person name="Durbin R."/>
            <person name="Waterston R.H."/>
        </authorList>
    </citation>
    <scope>NUCLEOTIDE SEQUENCE [LARGE SCALE GENOMIC DNA]</scope>
    <source>
        <strain evidence="2 3">AF16</strain>
    </source>
</reference>
<name>A8WQM6_CAEBR</name>
<dbReference type="EMBL" id="HE601420">
    <property type="protein sequence ID" value="CAP22784.2"/>
    <property type="molecule type" value="Genomic_DNA"/>
</dbReference>
<dbReference type="CTD" id="8577297"/>
<proteinExistence type="predicted"/>
<evidence type="ECO:0000313" key="2">
    <source>
        <dbReference type="EMBL" id="CAP22784.2"/>
    </source>
</evidence>
<gene>
    <name evidence="2 4" type="ORF">CBG01464</name>
    <name evidence="2" type="ORF">CBG_01464</name>
</gene>
<dbReference type="KEGG" id="cbr:CBG_01464"/>
<dbReference type="PANTHER" id="PTHR36939:SF2">
    <property type="entry name" value="PROTEIN SLEEPLESS"/>
    <property type="match status" value="1"/>
</dbReference>
<keyword evidence="1" id="KW-0732">Signal</keyword>
<dbReference type="PANTHER" id="PTHR36939">
    <property type="entry name" value="PROTEIN CBG03389"/>
    <property type="match status" value="1"/>
</dbReference>
<protein>
    <submittedName>
        <fullName evidence="2">Protein CBG01464</fullName>
    </submittedName>
</protein>
<dbReference type="GeneID" id="8577297"/>
<feature type="chain" id="PRO_5002728918" evidence="1">
    <location>
        <begin position="23"/>
        <end position="172"/>
    </location>
</feature>
<feature type="signal peptide" evidence="1">
    <location>
        <begin position="1"/>
        <end position="22"/>
    </location>
</feature>
<dbReference type="RefSeq" id="XP_045091860.1">
    <property type="nucleotide sequence ID" value="XM_045236585.1"/>
</dbReference>
<dbReference type="WormBase" id="CBG01464">
    <property type="protein sequence ID" value="CBP14155"/>
    <property type="gene ID" value="WBGene00024697"/>
</dbReference>
<dbReference type="Proteomes" id="UP000008549">
    <property type="component" value="Unassembled WGS sequence"/>
</dbReference>
<sequence length="172" mass="20010">MSPRILILFFLLVFFFITPINPLQCHQCGGAERMSRTTKRLYMDLNISPDLYYGNCRSKSGNDVCTNGTFCIKRASKHYFFVETLMKNVIEIHRIGFNRFNYKYTTYTKGCANIREDNGQAIVDGCYDLNQDTSNVGFSTKRVDCYCDTDFCNSSSRFHIILMTIFWITFSF</sequence>
<dbReference type="AlphaFoldDB" id="A8WQM6"/>
<keyword evidence="3" id="KW-1185">Reference proteome</keyword>